<feature type="transmembrane region" description="Helical" evidence="12">
    <location>
        <begin position="25"/>
        <end position="46"/>
    </location>
</feature>
<evidence type="ECO:0000313" key="13">
    <source>
        <dbReference type="EMBL" id="KAK7063016.1"/>
    </source>
</evidence>
<comment type="subcellular location">
    <subcellularLocation>
        <location evidence="1">Cell junction</location>
        <location evidence="1">Gap junction</location>
    </subcellularLocation>
    <subcellularLocation>
        <location evidence="2 12">Cell membrane</location>
        <topology evidence="2 12">Multi-pass membrane protein</topology>
    </subcellularLocation>
</comment>
<evidence type="ECO:0000256" key="4">
    <source>
        <dbReference type="ARBA" id="ARBA00022475"/>
    </source>
</evidence>
<dbReference type="EMBL" id="JAXCGZ010020975">
    <property type="protein sequence ID" value="KAK7063016.1"/>
    <property type="molecule type" value="Genomic_DNA"/>
</dbReference>
<evidence type="ECO:0000313" key="14">
    <source>
        <dbReference type="Proteomes" id="UP001381693"/>
    </source>
</evidence>
<dbReference type="InterPro" id="IPR000990">
    <property type="entry name" value="Innexin"/>
</dbReference>
<keyword evidence="10 12" id="KW-0472">Membrane</keyword>
<dbReference type="GO" id="GO:0005243">
    <property type="term" value="F:gap junction channel activity"/>
    <property type="evidence" value="ECO:0007669"/>
    <property type="project" value="TreeGrafter"/>
</dbReference>
<dbReference type="AlphaFoldDB" id="A0AAN8WNW9"/>
<evidence type="ECO:0000256" key="2">
    <source>
        <dbReference type="ARBA" id="ARBA00004651"/>
    </source>
</evidence>
<keyword evidence="6" id="KW-0303">Gap junction</keyword>
<reference evidence="13 14" key="1">
    <citation type="submission" date="2023-11" db="EMBL/GenBank/DDBJ databases">
        <title>Halocaridina rubra genome assembly.</title>
        <authorList>
            <person name="Smith C."/>
        </authorList>
    </citation>
    <scope>NUCLEOTIDE SEQUENCE [LARGE SCALE GENOMIC DNA]</scope>
    <source>
        <strain evidence="13">EP-1</strain>
        <tissue evidence="13">Whole</tissue>
    </source>
</reference>
<name>A0AAN8WNW9_HALRR</name>
<evidence type="ECO:0000256" key="12">
    <source>
        <dbReference type="RuleBase" id="RU010713"/>
    </source>
</evidence>
<dbReference type="PROSITE" id="PS51013">
    <property type="entry name" value="PANNEXIN"/>
    <property type="match status" value="1"/>
</dbReference>
<sequence>MFDVFGDLKKQISTSGATTPKVSSWVFSCMKACMLITLLACVLVTAKNYIGDNIRCITGTKDQEHKAIETYCFISSTFTLVDLDNTQPHPGVGPDAPRVKDDGEVEVVDNRRHAYYQWVPMMLMLQAVIFYLPIWLWGRVDKGFFKAAICQLDKIHISDVSPNIECSAKYFAGSINTHRSYAFAFLMCEALSFAFSVGNLFLTNKFLGGEFFRFGIGALHYLGMPASDPNNPLNEIFPKVAKCTWYKYGASGTIQKLDSMCVLPLNIVNEKTYIFLWMVYMVTAFLIGIFFLTHIILFLFPNIRSTTLVFMAKSHQTKLDLQHVLPKCNYGDWFLMHNFRKNMAYFKEWVAAVRQEVVK</sequence>
<keyword evidence="5 12" id="KW-0812">Transmembrane</keyword>
<evidence type="ECO:0000256" key="11">
    <source>
        <dbReference type="ARBA" id="ARBA00023303"/>
    </source>
</evidence>
<dbReference type="GO" id="GO:0005921">
    <property type="term" value="C:gap junction"/>
    <property type="evidence" value="ECO:0007669"/>
    <property type="project" value="UniProtKB-SubCell"/>
</dbReference>
<feature type="transmembrane region" description="Helical" evidence="12">
    <location>
        <begin position="274"/>
        <end position="300"/>
    </location>
</feature>
<evidence type="ECO:0000256" key="8">
    <source>
        <dbReference type="ARBA" id="ARBA00022989"/>
    </source>
</evidence>
<comment type="function">
    <text evidence="12">Structural component of the gap junctions.</text>
</comment>
<keyword evidence="14" id="KW-1185">Reference proteome</keyword>
<dbReference type="GO" id="GO:0007602">
    <property type="term" value="P:phototransduction"/>
    <property type="evidence" value="ECO:0007669"/>
    <property type="project" value="TreeGrafter"/>
</dbReference>
<organism evidence="13 14">
    <name type="scientific">Halocaridina rubra</name>
    <name type="common">Hawaiian red shrimp</name>
    <dbReference type="NCBI Taxonomy" id="373956"/>
    <lineage>
        <taxon>Eukaryota</taxon>
        <taxon>Metazoa</taxon>
        <taxon>Ecdysozoa</taxon>
        <taxon>Arthropoda</taxon>
        <taxon>Crustacea</taxon>
        <taxon>Multicrustacea</taxon>
        <taxon>Malacostraca</taxon>
        <taxon>Eumalacostraca</taxon>
        <taxon>Eucarida</taxon>
        <taxon>Decapoda</taxon>
        <taxon>Pleocyemata</taxon>
        <taxon>Caridea</taxon>
        <taxon>Atyoidea</taxon>
        <taxon>Atyidae</taxon>
        <taxon>Halocaridina</taxon>
    </lineage>
</organism>
<proteinExistence type="inferred from homology"/>
<dbReference type="PRINTS" id="PR01262">
    <property type="entry name" value="INNEXIN"/>
</dbReference>
<dbReference type="Proteomes" id="UP001381693">
    <property type="component" value="Unassembled WGS sequence"/>
</dbReference>
<feature type="transmembrane region" description="Helical" evidence="12">
    <location>
        <begin position="118"/>
        <end position="137"/>
    </location>
</feature>
<comment type="caution">
    <text evidence="13">The sequence shown here is derived from an EMBL/GenBank/DDBJ whole genome shotgun (WGS) entry which is preliminary data.</text>
</comment>
<keyword evidence="7" id="KW-0965">Cell junction</keyword>
<protein>
    <recommendedName>
        <fullName evidence="12">Innexin</fullName>
    </recommendedName>
</protein>
<keyword evidence="11 12" id="KW-0407">Ion channel</keyword>
<keyword evidence="4" id="KW-1003">Cell membrane</keyword>
<evidence type="ECO:0000256" key="3">
    <source>
        <dbReference type="ARBA" id="ARBA00022448"/>
    </source>
</evidence>
<keyword evidence="9 12" id="KW-0406">Ion transport</keyword>
<keyword evidence="8 12" id="KW-1133">Transmembrane helix</keyword>
<dbReference type="PANTHER" id="PTHR11893">
    <property type="entry name" value="INNEXIN"/>
    <property type="match status" value="1"/>
</dbReference>
<feature type="transmembrane region" description="Helical" evidence="12">
    <location>
        <begin position="181"/>
        <end position="202"/>
    </location>
</feature>
<evidence type="ECO:0000256" key="10">
    <source>
        <dbReference type="ARBA" id="ARBA00023136"/>
    </source>
</evidence>
<evidence type="ECO:0000256" key="6">
    <source>
        <dbReference type="ARBA" id="ARBA00022868"/>
    </source>
</evidence>
<evidence type="ECO:0000256" key="1">
    <source>
        <dbReference type="ARBA" id="ARBA00004610"/>
    </source>
</evidence>
<accession>A0AAN8WNW9</accession>
<evidence type="ECO:0000256" key="9">
    <source>
        <dbReference type="ARBA" id="ARBA00023065"/>
    </source>
</evidence>
<evidence type="ECO:0000256" key="7">
    <source>
        <dbReference type="ARBA" id="ARBA00022949"/>
    </source>
</evidence>
<keyword evidence="3 12" id="KW-0813">Transport</keyword>
<evidence type="ECO:0000256" key="5">
    <source>
        <dbReference type="ARBA" id="ARBA00022692"/>
    </source>
</evidence>
<dbReference type="GO" id="GO:0005886">
    <property type="term" value="C:plasma membrane"/>
    <property type="evidence" value="ECO:0007669"/>
    <property type="project" value="UniProtKB-SubCell"/>
</dbReference>
<dbReference type="PANTHER" id="PTHR11893:SF41">
    <property type="entry name" value="INNEXIN INX2"/>
    <property type="match status" value="1"/>
</dbReference>
<gene>
    <name evidence="12" type="primary">inx</name>
    <name evidence="13" type="ORF">SK128_006043</name>
</gene>
<dbReference type="Pfam" id="PF00876">
    <property type="entry name" value="Innexin"/>
    <property type="match status" value="1"/>
</dbReference>
<dbReference type="GO" id="GO:0034220">
    <property type="term" value="P:monoatomic ion transmembrane transport"/>
    <property type="evidence" value="ECO:0007669"/>
    <property type="project" value="UniProtKB-KW"/>
</dbReference>
<comment type="similarity">
    <text evidence="12">Belongs to the pannexin family.</text>
</comment>